<evidence type="ECO:0000313" key="1">
    <source>
        <dbReference type="EMBL" id="OFI07454.1"/>
    </source>
</evidence>
<proteinExistence type="predicted"/>
<reference evidence="1 2" key="1">
    <citation type="submission" date="2016-06" db="EMBL/GenBank/DDBJ databases">
        <title>Genome sequence of Clostridium acetireducens DSM 10703.</title>
        <authorList>
            <person name="Poehlein A."/>
            <person name="Fluechter S."/>
            <person name="Duerre P."/>
            <person name="Daniel R."/>
        </authorList>
    </citation>
    <scope>NUCLEOTIDE SEQUENCE [LARGE SCALE GENOMIC DNA]</scope>
    <source>
        <strain evidence="1 2">DSM 10703</strain>
    </source>
</reference>
<keyword evidence="2" id="KW-1185">Reference proteome</keyword>
<protein>
    <submittedName>
        <fullName evidence="1">Phage gp6-like head-tail connector protein</fullName>
    </submittedName>
</protein>
<dbReference type="AlphaFoldDB" id="A0A1E8F1R7"/>
<organism evidence="1 2">
    <name type="scientific">Clostridium acetireducens DSM 10703</name>
    <dbReference type="NCBI Taxonomy" id="1121290"/>
    <lineage>
        <taxon>Bacteria</taxon>
        <taxon>Bacillati</taxon>
        <taxon>Bacillota</taxon>
        <taxon>Clostridia</taxon>
        <taxon>Eubacteriales</taxon>
        <taxon>Clostridiaceae</taxon>
        <taxon>Clostridium</taxon>
    </lineage>
</organism>
<comment type="caution">
    <text evidence="1">The sequence shown here is derived from an EMBL/GenBank/DDBJ whole genome shotgun (WGS) entry which is preliminary data.</text>
</comment>
<dbReference type="OrthoDB" id="2611623at2"/>
<dbReference type="InterPro" id="IPR053746">
    <property type="entry name" value="Viral_HT_Connector_Assembly"/>
</dbReference>
<dbReference type="EMBL" id="LZFO01000003">
    <property type="protein sequence ID" value="OFI07454.1"/>
    <property type="molecule type" value="Genomic_DNA"/>
</dbReference>
<dbReference type="Pfam" id="PF05135">
    <property type="entry name" value="Phage_connect_1"/>
    <property type="match status" value="1"/>
</dbReference>
<dbReference type="STRING" id="1121290.CLAOCE_02830"/>
<name>A0A1E8F1R7_9CLOT</name>
<gene>
    <name evidence="1" type="ORF">CLOACE_02830</name>
</gene>
<dbReference type="InterPro" id="IPR021146">
    <property type="entry name" value="Phage_gp6-like_head-tail"/>
</dbReference>
<sequence length="95" mass="10784">MKELLGIDLTDNSKDSILNHFLNKAREIILGYCNVIELSDAYEGTIVDFAVYLYKNRDSAGIIKRSEGEKSVTYEEGIPEFIRLSLPLPRIKVGY</sequence>
<accession>A0A1E8F1R7</accession>
<dbReference type="Proteomes" id="UP000175744">
    <property type="component" value="Unassembled WGS sequence"/>
</dbReference>
<dbReference type="Gene3D" id="1.10.246.150">
    <property type="match status" value="1"/>
</dbReference>
<evidence type="ECO:0000313" key="2">
    <source>
        <dbReference type="Proteomes" id="UP000175744"/>
    </source>
</evidence>